<accession>A0A433DE50</accession>
<proteinExistence type="predicted"/>
<protein>
    <submittedName>
        <fullName evidence="1">Uncharacterized protein</fullName>
    </submittedName>
</protein>
<keyword evidence="2" id="KW-1185">Reference proteome</keyword>
<name>A0A433DE50_9FUNG</name>
<reference evidence="1 2" key="1">
    <citation type="journal article" date="2018" name="New Phytol.">
        <title>Phylogenomics of Endogonaceae and evolution of mycorrhizas within Mucoromycota.</title>
        <authorList>
            <person name="Chang Y."/>
            <person name="Desiro A."/>
            <person name="Na H."/>
            <person name="Sandor L."/>
            <person name="Lipzen A."/>
            <person name="Clum A."/>
            <person name="Barry K."/>
            <person name="Grigoriev I.V."/>
            <person name="Martin F.M."/>
            <person name="Stajich J.E."/>
            <person name="Smith M.E."/>
            <person name="Bonito G."/>
            <person name="Spatafora J.W."/>
        </authorList>
    </citation>
    <scope>NUCLEOTIDE SEQUENCE [LARGE SCALE GENOMIC DNA]</scope>
    <source>
        <strain evidence="1 2">GMNB39</strain>
    </source>
</reference>
<dbReference type="EMBL" id="RBNI01002591">
    <property type="protein sequence ID" value="RUP49132.1"/>
    <property type="molecule type" value="Genomic_DNA"/>
</dbReference>
<evidence type="ECO:0000313" key="1">
    <source>
        <dbReference type="EMBL" id="RUP49132.1"/>
    </source>
</evidence>
<evidence type="ECO:0000313" key="2">
    <source>
        <dbReference type="Proteomes" id="UP000268093"/>
    </source>
</evidence>
<organism evidence="1 2">
    <name type="scientific">Jimgerdemannia flammicorona</name>
    <dbReference type="NCBI Taxonomy" id="994334"/>
    <lineage>
        <taxon>Eukaryota</taxon>
        <taxon>Fungi</taxon>
        <taxon>Fungi incertae sedis</taxon>
        <taxon>Mucoromycota</taxon>
        <taxon>Mucoromycotina</taxon>
        <taxon>Endogonomycetes</taxon>
        <taxon>Endogonales</taxon>
        <taxon>Endogonaceae</taxon>
        <taxon>Jimgerdemannia</taxon>
    </lineage>
</organism>
<gene>
    <name evidence="1" type="ORF">BC936DRAFT_143230</name>
</gene>
<sequence>MECGSDAVGEGTGNASVEVGNTSVEVGNTSVKVGNTSVEVSFTLSIVNGGEIHTSCRLAAARFAARNRKYQPRRGRIRNRSHCPHLTLPPAGDAWGYRRVALLLREDVDQTRGEHGSVGDRLHSLVRVWLDVDEAGVEPVACGVKIRGLDVPVDNRMTIWRDRH</sequence>
<comment type="caution">
    <text evidence="1">The sequence shown here is derived from an EMBL/GenBank/DDBJ whole genome shotgun (WGS) entry which is preliminary data.</text>
</comment>
<dbReference type="Proteomes" id="UP000268093">
    <property type="component" value="Unassembled WGS sequence"/>
</dbReference>
<dbReference type="AlphaFoldDB" id="A0A433DE50"/>